<dbReference type="STRING" id="235985.SAMN05414137_11056"/>
<dbReference type="InterPro" id="IPR037181">
    <property type="entry name" value="SUFU_N"/>
</dbReference>
<reference evidence="3" key="1">
    <citation type="submission" date="2016-10" db="EMBL/GenBank/DDBJ databases">
        <authorList>
            <person name="Varghese N."/>
        </authorList>
    </citation>
    <scope>NUCLEOTIDE SEQUENCE [LARGE SCALE GENOMIC DNA]</scope>
    <source>
        <strain evidence="3">DSM 45096 / BCRC 16803 / CGMCC 4.1857 / CIP 109030 / JCM 12277 / KCTC 19219 / NBRC 100920 / 33214</strain>
    </source>
</reference>
<name>A0A1H7RCX3_STRJI</name>
<dbReference type="PANTHER" id="PTHR10928">
    <property type="entry name" value="SUPPRESSOR OF FUSED"/>
    <property type="match status" value="1"/>
</dbReference>
<gene>
    <name evidence="2" type="ORF">SAMN05414137_11056</name>
</gene>
<dbReference type="EMBL" id="FOAZ01000010">
    <property type="protein sequence ID" value="SEL57982.1"/>
    <property type="molecule type" value="Genomic_DNA"/>
</dbReference>
<dbReference type="InterPro" id="IPR020941">
    <property type="entry name" value="SUFU-like_domain"/>
</dbReference>
<dbReference type="SUPFAM" id="SSF103359">
    <property type="entry name" value="Suppressor of Fused, N-terminal domain"/>
    <property type="match status" value="1"/>
</dbReference>
<proteinExistence type="predicted"/>
<dbReference type="AlphaFoldDB" id="A0A1H7RCX3"/>
<dbReference type="OrthoDB" id="9023549at2"/>
<dbReference type="RefSeq" id="WP_042450220.1">
    <property type="nucleotide sequence ID" value="NZ_BBPN01000018.1"/>
</dbReference>
<dbReference type="eggNOG" id="ENOG502Z7T1">
    <property type="taxonomic scope" value="Bacteria"/>
</dbReference>
<evidence type="ECO:0000259" key="1">
    <source>
        <dbReference type="Pfam" id="PF05076"/>
    </source>
</evidence>
<dbReference type="Proteomes" id="UP000183015">
    <property type="component" value="Unassembled WGS sequence"/>
</dbReference>
<dbReference type="InterPro" id="IPR007768">
    <property type="entry name" value="Suppressor_of_fused"/>
</dbReference>
<dbReference type="GO" id="GO:0005737">
    <property type="term" value="C:cytoplasm"/>
    <property type="evidence" value="ECO:0007669"/>
    <property type="project" value="TreeGrafter"/>
</dbReference>
<dbReference type="PANTHER" id="PTHR10928:SF2">
    <property type="entry name" value="SUPPRESSOR OF FUSED HOMOLOG"/>
    <property type="match status" value="1"/>
</dbReference>
<organism evidence="2 3">
    <name type="scientific">Streptacidiphilus jiangxiensis</name>
    <dbReference type="NCBI Taxonomy" id="235985"/>
    <lineage>
        <taxon>Bacteria</taxon>
        <taxon>Bacillati</taxon>
        <taxon>Actinomycetota</taxon>
        <taxon>Actinomycetes</taxon>
        <taxon>Kitasatosporales</taxon>
        <taxon>Streptomycetaceae</taxon>
        <taxon>Streptacidiphilus</taxon>
    </lineage>
</organism>
<evidence type="ECO:0000313" key="2">
    <source>
        <dbReference type="EMBL" id="SEL57982.1"/>
    </source>
</evidence>
<evidence type="ECO:0000313" key="3">
    <source>
        <dbReference type="Proteomes" id="UP000183015"/>
    </source>
</evidence>
<protein>
    <submittedName>
        <fullName evidence="2">Suppressor of fused protein (SUFU)</fullName>
    </submittedName>
</protein>
<feature type="domain" description="Suppressor of fused-like" evidence="1">
    <location>
        <begin position="53"/>
        <end position="207"/>
    </location>
</feature>
<keyword evidence="3" id="KW-1185">Reference proteome</keyword>
<dbReference type="Pfam" id="PF05076">
    <property type="entry name" value="SUFU"/>
    <property type="match status" value="1"/>
</dbReference>
<accession>A0A1H7RCX3</accession>
<sequence>MNKNHEDEAAPGWDAIDAALARLYPGQDPRHVGYTPSPELGGTGLNGCSAYAADGHWHYVSYGLSELFEPGPEDDPEWSGWGFELTLRVRRGDETQAPGWPFAILQRLATHVNTRRVLLEPGHRIDMGRPATGHPDLPDAPPTGLTVYALLEDPQLGTIGTPHGRVVFLQVVGVSAAEKEEMLQAGTETVLARLAAADPLLVTDPARVV</sequence>